<dbReference type="RefSeq" id="WP_189489217.1">
    <property type="nucleotide sequence ID" value="NZ_BMZB01000010.1"/>
</dbReference>
<sequence>MASGNSKLKWALGISLALNVFALSAGGAFWGYKHFRPKGPEPVTALTEATEGLSPANGERIITAVRAAALASEADMEAAWELRKQAAEVAKTEPYDGPKIMTLLAQARDLEIKGKVRIEQTLVDEAAKLPAEERAIVADRFIKSSFKLRRLLWKAQMAEKKAREEATKAAASATGEAGKS</sequence>
<evidence type="ECO:0000313" key="2">
    <source>
        <dbReference type="EMBL" id="GGZ45874.1"/>
    </source>
</evidence>
<gene>
    <name evidence="2" type="ORF">GCM10011273_35620</name>
</gene>
<organism evidence="2 3">
    <name type="scientific">Asticcacaulis endophyticus</name>
    <dbReference type="NCBI Taxonomy" id="1395890"/>
    <lineage>
        <taxon>Bacteria</taxon>
        <taxon>Pseudomonadati</taxon>
        <taxon>Pseudomonadota</taxon>
        <taxon>Alphaproteobacteria</taxon>
        <taxon>Caulobacterales</taxon>
        <taxon>Caulobacteraceae</taxon>
        <taxon>Asticcacaulis</taxon>
    </lineage>
</organism>
<evidence type="ECO:0008006" key="4">
    <source>
        <dbReference type="Google" id="ProtNLM"/>
    </source>
</evidence>
<evidence type="ECO:0000313" key="3">
    <source>
        <dbReference type="Proteomes" id="UP000662572"/>
    </source>
</evidence>
<dbReference type="InterPro" id="IPR025961">
    <property type="entry name" value="Metal_resist"/>
</dbReference>
<accession>A0A918QH86</accession>
<dbReference type="AlphaFoldDB" id="A0A918QH86"/>
<reference evidence="2" key="1">
    <citation type="journal article" date="2014" name="Int. J. Syst. Evol. Microbiol.">
        <title>Complete genome sequence of Corynebacterium casei LMG S-19264T (=DSM 44701T), isolated from a smear-ripened cheese.</title>
        <authorList>
            <consortium name="US DOE Joint Genome Institute (JGI-PGF)"/>
            <person name="Walter F."/>
            <person name="Albersmeier A."/>
            <person name="Kalinowski J."/>
            <person name="Ruckert C."/>
        </authorList>
    </citation>
    <scope>NUCLEOTIDE SEQUENCE</scope>
    <source>
        <strain evidence="2">KCTC 32296</strain>
    </source>
</reference>
<keyword evidence="3" id="KW-1185">Reference proteome</keyword>
<keyword evidence="1" id="KW-0472">Membrane</keyword>
<proteinExistence type="predicted"/>
<reference evidence="2" key="2">
    <citation type="submission" date="2020-09" db="EMBL/GenBank/DDBJ databases">
        <authorList>
            <person name="Sun Q."/>
            <person name="Kim S."/>
        </authorList>
    </citation>
    <scope>NUCLEOTIDE SEQUENCE</scope>
    <source>
        <strain evidence="2">KCTC 32296</strain>
    </source>
</reference>
<protein>
    <recommendedName>
        <fullName evidence="4">Periplasmic heavy metal sensor</fullName>
    </recommendedName>
</protein>
<evidence type="ECO:0000256" key="1">
    <source>
        <dbReference type="SAM" id="Phobius"/>
    </source>
</evidence>
<dbReference type="EMBL" id="BMZB01000010">
    <property type="protein sequence ID" value="GGZ45874.1"/>
    <property type="molecule type" value="Genomic_DNA"/>
</dbReference>
<feature type="transmembrane region" description="Helical" evidence="1">
    <location>
        <begin position="12"/>
        <end position="32"/>
    </location>
</feature>
<keyword evidence="1" id="KW-1133">Transmembrane helix</keyword>
<dbReference type="Proteomes" id="UP000662572">
    <property type="component" value="Unassembled WGS sequence"/>
</dbReference>
<dbReference type="Pfam" id="PF13801">
    <property type="entry name" value="Metal_resist"/>
    <property type="match status" value="1"/>
</dbReference>
<keyword evidence="1" id="KW-0812">Transmembrane</keyword>
<name>A0A918QH86_9CAUL</name>
<comment type="caution">
    <text evidence="2">The sequence shown here is derived from an EMBL/GenBank/DDBJ whole genome shotgun (WGS) entry which is preliminary data.</text>
</comment>